<dbReference type="PANTHER" id="PTHR11686:SF17">
    <property type="entry name" value="GAMMA-GLUTAMYLTRANSPEPTIDASE 1"/>
    <property type="match status" value="1"/>
</dbReference>
<keyword evidence="10" id="KW-0472">Membrane</keyword>
<dbReference type="WBParaSite" id="MhA1_Contig334.frz3.gene2">
    <property type="protein sequence ID" value="MhA1_Contig334.frz3.gene2"/>
    <property type="gene ID" value="MhA1_Contig334.frz3.gene2"/>
</dbReference>
<dbReference type="GO" id="GO:0016746">
    <property type="term" value="F:acyltransferase activity"/>
    <property type="evidence" value="ECO:0007669"/>
    <property type="project" value="UniProtKB-KW"/>
</dbReference>
<dbReference type="GO" id="GO:0006508">
    <property type="term" value="P:proteolysis"/>
    <property type="evidence" value="ECO:0007669"/>
    <property type="project" value="UniProtKB-KW"/>
</dbReference>
<comment type="similarity">
    <text evidence="1">Belongs to the gamma-glutamyltransferase family.</text>
</comment>
<dbReference type="GO" id="GO:0005886">
    <property type="term" value="C:plasma membrane"/>
    <property type="evidence" value="ECO:0007669"/>
    <property type="project" value="TreeGrafter"/>
</dbReference>
<protein>
    <submittedName>
        <fullName evidence="12">Gamma-glutamyl transpeptidase</fullName>
    </submittedName>
</protein>
<feature type="binding site" evidence="8">
    <location>
        <position position="202"/>
    </location>
    <ligand>
        <name>L-glutamate</name>
        <dbReference type="ChEBI" id="CHEBI:29985"/>
    </ligand>
</feature>
<keyword evidence="6" id="KW-0012">Acyltransferase</keyword>
<dbReference type="Gene3D" id="3.60.20.40">
    <property type="match status" value="1"/>
</dbReference>
<keyword evidence="10" id="KW-0812">Transmembrane</keyword>
<evidence type="ECO:0000256" key="6">
    <source>
        <dbReference type="ARBA" id="ARBA00023315"/>
    </source>
</evidence>
<dbReference type="InterPro" id="IPR043137">
    <property type="entry name" value="GGT_ssub_C"/>
</dbReference>
<evidence type="ECO:0000256" key="4">
    <source>
        <dbReference type="ARBA" id="ARBA00022801"/>
    </source>
</evidence>
<evidence type="ECO:0000256" key="9">
    <source>
        <dbReference type="SAM" id="MobiDB-lite"/>
    </source>
</evidence>
<dbReference type="Pfam" id="PF01019">
    <property type="entry name" value="G_glu_transpept"/>
    <property type="match status" value="1"/>
</dbReference>
<keyword evidence="2" id="KW-0645">Protease</keyword>
<dbReference type="GO" id="GO:0036374">
    <property type="term" value="F:glutathione hydrolase activity"/>
    <property type="evidence" value="ECO:0007669"/>
    <property type="project" value="InterPro"/>
</dbReference>
<evidence type="ECO:0000256" key="7">
    <source>
        <dbReference type="PIRSR" id="PIRSR600101-1"/>
    </source>
</evidence>
<dbReference type="InterPro" id="IPR055262">
    <property type="entry name" value="GGT_CS"/>
</dbReference>
<feature type="binding site" evidence="8">
    <location>
        <position position="533"/>
    </location>
    <ligand>
        <name>L-glutamate</name>
        <dbReference type="ChEBI" id="CHEBI:29985"/>
    </ligand>
</feature>
<dbReference type="InterPro" id="IPR000101">
    <property type="entry name" value="GGT_peptidase"/>
</dbReference>
<evidence type="ECO:0000256" key="8">
    <source>
        <dbReference type="PIRSR" id="PIRSR600101-2"/>
    </source>
</evidence>
<dbReference type="InterPro" id="IPR043138">
    <property type="entry name" value="GGT_lsub"/>
</dbReference>
<feature type="binding site" evidence="8">
    <location>
        <begin position="561"/>
        <end position="562"/>
    </location>
    <ligand>
        <name>L-glutamate</name>
        <dbReference type="ChEBI" id="CHEBI:29985"/>
    </ligand>
</feature>
<evidence type="ECO:0000313" key="11">
    <source>
        <dbReference type="Proteomes" id="UP000095281"/>
    </source>
</evidence>
<name>A0A1I8BNU4_MELHA</name>
<proteinExistence type="inferred from homology"/>
<keyword evidence="4" id="KW-0378">Hydrolase</keyword>
<feature type="binding site" evidence="8">
    <location>
        <position position="582"/>
    </location>
    <ligand>
        <name>L-glutamate</name>
        <dbReference type="ChEBI" id="CHEBI:29985"/>
    </ligand>
</feature>
<dbReference type="FunFam" id="3.60.20.40:FF:000006">
    <property type="entry name" value="Protein CBG05566"/>
    <property type="match status" value="1"/>
</dbReference>
<keyword evidence="11" id="KW-1185">Reference proteome</keyword>
<dbReference type="PANTHER" id="PTHR11686">
    <property type="entry name" value="GAMMA GLUTAMYL TRANSPEPTIDASE"/>
    <property type="match status" value="1"/>
</dbReference>
<dbReference type="AlphaFoldDB" id="A0A1I8BNU4"/>
<dbReference type="InterPro" id="IPR029055">
    <property type="entry name" value="Ntn_hydrolases_N"/>
</dbReference>
<reference evidence="12" key="1">
    <citation type="submission" date="2016-11" db="UniProtKB">
        <authorList>
            <consortium name="WormBaseParasite"/>
        </authorList>
    </citation>
    <scope>IDENTIFICATION</scope>
</reference>
<keyword evidence="10" id="KW-1133">Transmembrane helix</keyword>
<keyword evidence="3" id="KW-0808">Transferase</keyword>
<evidence type="ECO:0000256" key="1">
    <source>
        <dbReference type="ARBA" id="ARBA00009381"/>
    </source>
</evidence>
<organism evidence="11 12">
    <name type="scientific">Meloidogyne hapla</name>
    <name type="common">Root-knot nematode worm</name>
    <dbReference type="NCBI Taxonomy" id="6305"/>
    <lineage>
        <taxon>Eukaryota</taxon>
        <taxon>Metazoa</taxon>
        <taxon>Ecdysozoa</taxon>
        <taxon>Nematoda</taxon>
        <taxon>Chromadorea</taxon>
        <taxon>Rhabditida</taxon>
        <taxon>Tylenchina</taxon>
        <taxon>Tylenchomorpha</taxon>
        <taxon>Tylenchoidea</taxon>
        <taxon>Meloidogynidae</taxon>
        <taxon>Meloidogyninae</taxon>
        <taxon>Meloidogyne</taxon>
    </lineage>
</organism>
<evidence type="ECO:0000256" key="10">
    <source>
        <dbReference type="SAM" id="Phobius"/>
    </source>
</evidence>
<evidence type="ECO:0000256" key="5">
    <source>
        <dbReference type="ARBA" id="ARBA00023180"/>
    </source>
</evidence>
<evidence type="ECO:0000256" key="2">
    <source>
        <dbReference type="ARBA" id="ARBA00022670"/>
    </source>
</evidence>
<evidence type="ECO:0000256" key="3">
    <source>
        <dbReference type="ARBA" id="ARBA00022679"/>
    </source>
</evidence>
<feature type="transmembrane region" description="Helical" evidence="10">
    <location>
        <begin position="72"/>
        <end position="96"/>
    </location>
</feature>
<dbReference type="FunFam" id="1.10.246.130:FF:000005">
    <property type="entry name" value="Gamma-glutamyltranspeptidase 1, putative"/>
    <property type="match status" value="1"/>
</dbReference>
<dbReference type="PRINTS" id="PR01210">
    <property type="entry name" value="GGTRANSPTASE"/>
</dbReference>
<dbReference type="Proteomes" id="UP000095281">
    <property type="component" value="Unplaced"/>
</dbReference>
<dbReference type="OMA" id="GFMLVHL"/>
<dbReference type="PROSITE" id="PS00462">
    <property type="entry name" value="G_GLU_TRANSPEPTIDASE"/>
    <property type="match status" value="1"/>
</dbReference>
<keyword evidence="5" id="KW-0325">Glycoprotein</keyword>
<sequence>MTHHFVDGIQISPTEPSTSSSNASTAEAIPCGFGSTPPLSSLKNPKELNRQFYNKQKNRGTTKTKSILQAKLIINFVAGAAIMLTILAGILLFVILPQMGKSNSEQRLRRQFPGNRDHRYDWPPPSYSLMGRFKKAAITCDHGICSEIGRNILISGGNAIDSAIASLFCLGVTNPQSSGLGGGFIMTFYDKKKQKCFILDARETAPNASHKEMYGKDEWASKYGFRAIATPGELAGYWRAFKEWGSGKVNWSDLIMPSVALARKGVPISEYLAYVLNIKENHLKTLPSMKNWFNPKTNKVWKFGDIIMRPELADTMERLANESNPVELFYRGEMAEQLIKEIRDNGGILTKEDLQNYRVLIHDSPLLVDGFSGNLRMCGPPPPSSFAVTQAIVTAMTSKFSNYTRWGNPLNGVLDDTEFYHWLIETQKFAYAQRTRLGDIHFVPEAKDLAKNMTERKFAKMLLKKVPPKAMFSNYYTDGNPISAQKEDHGTSHVSIIDADGNGVSATSTVNRWFGAVVQSEKLGIVWNDEMDDFSSPGMSNGFGFAPSDANFIEPGKRPMSSMSPMVIFDGENGNKITLSGGSKIISAIAKPIIRVLCFNETIKEVRIHNQFTPDVTQYEEAVPKQLIQDLESKFGQKFKPTTGFEGIVQAILVGDDGYIYANGDYRRRTNMHPEGY</sequence>
<dbReference type="GO" id="GO:0006751">
    <property type="term" value="P:glutathione catabolic process"/>
    <property type="evidence" value="ECO:0007669"/>
    <property type="project" value="InterPro"/>
</dbReference>
<feature type="compositionally biased region" description="Low complexity" evidence="9">
    <location>
        <begin position="12"/>
        <end position="28"/>
    </location>
</feature>
<feature type="active site" description="Nucleophile" evidence="7">
    <location>
        <position position="491"/>
    </location>
</feature>
<feature type="binding site" evidence="8">
    <location>
        <begin position="509"/>
        <end position="511"/>
    </location>
    <ligand>
        <name>L-glutamate</name>
        <dbReference type="ChEBI" id="CHEBI:29985"/>
    </ligand>
</feature>
<feature type="region of interest" description="Disordered" evidence="9">
    <location>
        <begin position="1"/>
        <end position="28"/>
    </location>
</feature>
<evidence type="ECO:0000313" key="12">
    <source>
        <dbReference type="WBParaSite" id="MhA1_Contig334.frz3.gene2"/>
    </source>
</evidence>
<accession>A0A1I8BNU4</accession>
<dbReference type="SUPFAM" id="SSF56235">
    <property type="entry name" value="N-terminal nucleophile aminohydrolases (Ntn hydrolases)"/>
    <property type="match status" value="1"/>
</dbReference>
<dbReference type="Gene3D" id="1.10.246.130">
    <property type="match status" value="1"/>
</dbReference>